<organism evidence="1 2">
    <name type="scientific">Comamonas terrigena</name>
    <dbReference type="NCBI Taxonomy" id="32013"/>
    <lineage>
        <taxon>Bacteria</taxon>
        <taxon>Pseudomonadati</taxon>
        <taxon>Pseudomonadota</taxon>
        <taxon>Betaproteobacteria</taxon>
        <taxon>Burkholderiales</taxon>
        <taxon>Comamonadaceae</taxon>
        <taxon>Comamonas</taxon>
    </lineage>
</organism>
<proteinExistence type="predicted"/>
<accession>A0A2A7UWQ6</accession>
<dbReference type="Proteomes" id="UP000220246">
    <property type="component" value="Unassembled WGS sequence"/>
</dbReference>
<gene>
    <name evidence="1" type="ORF">CRM82_15130</name>
</gene>
<comment type="caution">
    <text evidence="1">The sequence shown here is derived from an EMBL/GenBank/DDBJ whole genome shotgun (WGS) entry which is preliminary data.</text>
</comment>
<dbReference type="STRING" id="1219032.GCA_001515545_00385"/>
<evidence type="ECO:0000313" key="1">
    <source>
        <dbReference type="EMBL" id="PEH89755.1"/>
    </source>
</evidence>
<dbReference type="OrthoDB" id="8000443at2"/>
<dbReference type="EMBL" id="PDEA01000001">
    <property type="protein sequence ID" value="PEH89755.1"/>
    <property type="molecule type" value="Genomic_DNA"/>
</dbReference>
<protein>
    <recommendedName>
        <fullName evidence="3">N-acetyltransferase</fullName>
    </recommendedName>
</protein>
<sequence length="137" mass="15061">MNYQLHIVPAAFVGRAWADGAHQLGRACATSGGEITGEQLKLLLSRGERDLIRIDLDGQAVGWAVTRIDQLPNVRALHVCELYAPGGHWLACSAQLAAMARANGCTELRCSAGPAQQRLYQRHLPWEPIYTTMRMPL</sequence>
<reference evidence="2" key="1">
    <citation type="submission" date="2017-09" db="EMBL/GenBank/DDBJ databases">
        <title>FDA dAtabase for Regulatory Grade micrObial Sequences (FDA-ARGOS): Supporting development and validation of Infectious Disease Dx tests.</title>
        <authorList>
            <person name="Minogue T."/>
            <person name="Wolcott M."/>
            <person name="Wasieloski L."/>
            <person name="Aguilar W."/>
            <person name="Moore D."/>
            <person name="Tallon L."/>
            <person name="Sadzewicz L."/>
            <person name="Ott S."/>
            <person name="Zhao X."/>
            <person name="Nagaraj S."/>
            <person name="Vavikolanu K."/>
            <person name="Aluvathingal J."/>
            <person name="Nadendla S."/>
            <person name="Sichtig H."/>
        </authorList>
    </citation>
    <scope>NUCLEOTIDE SEQUENCE [LARGE SCALE GENOMIC DNA]</scope>
    <source>
        <strain evidence="2">FDAARGOS_394</strain>
    </source>
</reference>
<evidence type="ECO:0000313" key="2">
    <source>
        <dbReference type="Proteomes" id="UP000220246"/>
    </source>
</evidence>
<keyword evidence="2" id="KW-1185">Reference proteome</keyword>
<dbReference type="GeneID" id="80801956"/>
<name>A0A2A7UWQ6_COMTR</name>
<evidence type="ECO:0008006" key="3">
    <source>
        <dbReference type="Google" id="ProtNLM"/>
    </source>
</evidence>
<dbReference type="RefSeq" id="WP_066532915.1">
    <property type="nucleotide sequence ID" value="NZ_DALZQJ010000013.1"/>
</dbReference>
<dbReference type="AlphaFoldDB" id="A0A2A7UWQ6"/>